<keyword evidence="3" id="KW-1185">Reference proteome</keyword>
<gene>
    <name evidence="2" type="ORF">CW751_01935</name>
</gene>
<dbReference type="EMBL" id="PJNI01000001">
    <property type="protein sequence ID" value="PKR82121.1"/>
    <property type="molecule type" value="Genomic_DNA"/>
</dbReference>
<accession>A0A2I0R6B8</accession>
<organism evidence="2 3">
    <name type="scientific">Brumimicrobium salinarum</name>
    <dbReference type="NCBI Taxonomy" id="2058658"/>
    <lineage>
        <taxon>Bacteria</taxon>
        <taxon>Pseudomonadati</taxon>
        <taxon>Bacteroidota</taxon>
        <taxon>Flavobacteriia</taxon>
        <taxon>Flavobacteriales</taxon>
        <taxon>Crocinitomicaceae</taxon>
        <taxon>Brumimicrobium</taxon>
    </lineage>
</organism>
<evidence type="ECO:0000256" key="1">
    <source>
        <dbReference type="SAM" id="SignalP"/>
    </source>
</evidence>
<dbReference type="RefSeq" id="WP_101333266.1">
    <property type="nucleotide sequence ID" value="NZ_PJNI01000001.1"/>
</dbReference>
<keyword evidence="1" id="KW-0732">Signal</keyword>
<feature type="signal peptide" evidence="1">
    <location>
        <begin position="1"/>
        <end position="19"/>
    </location>
</feature>
<evidence type="ECO:0000313" key="2">
    <source>
        <dbReference type="EMBL" id="PKR82121.1"/>
    </source>
</evidence>
<protein>
    <submittedName>
        <fullName evidence="2">Uncharacterized protein</fullName>
    </submittedName>
</protein>
<sequence>MKKIIFSTFLTILIAPLFAQNEIEVTPGKFPFEEIVEWPGKGTLILGSDPTERTSEINFSLLDIKGEIAWNRSVYPKSENTHLIVSGMSDYIYFVDDLEPVKNKIRYNQVNQSGSITPTKFDLLAVIRSYKYTTPSDLIVKEIVNTPKSLVFHLQLPVKDKGIFENFFVSITHHNNRVYHYQGPVSDMDLLKDGKESELIFEGADENRISFSRYEFSDGKNHTRSYSFTPKAEPIARNTITLKKFDPIVSTFQNVSLNGSYYIDQENNSRREIQGKGLFLEGKYFYLVNDQKERCLKIYGLNEDGEYVVLNECTNPAEESRRYKANLTIVPMKHRVIIHSTIDDKSSSFELTSSGVKVIPSFPLNIDLLQKNPSSFKVENKSTKFVHFIDNVPYFYDSSKIGKGNKVIFKQ</sequence>
<proteinExistence type="predicted"/>
<comment type="caution">
    <text evidence="2">The sequence shown here is derived from an EMBL/GenBank/DDBJ whole genome shotgun (WGS) entry which is preliminary data.</text>
</comment>
<reference evidence="2 3" key="1">
    <citation type="submission" date="2017-12" db="EMBL/GenBank/DDBJ databases">
        <title>The draft genome sequence of Brumimicrobium saltpan LHR20.</title>
        <authorList>
            <person name="Do Z.-J."/>
            <person name="Luo H.-R."/>
        </authorList>
    </citation>
    <scope>NUCLEOTIDE SEQUENCE [LARGE SCALE GENOMIC DNA]</scope>
    <source>
        <strain evidence="2 3">LHR20</strain>
    </source>
</reference>
<feature type="chain" id="PRO_5014193312" evidence="1">
    <location>
        <begin position="20"/>
        <end position="411"/>
    </location>
</feature>
<dbReference type="Proteomes" id="UP000236654">
    <property type="component" value="Unassembled WGS sequence"/>
</dbReference>
<name>A0A2I0R6B8_9FLAO</name>
<dbReference type="OrthoDB" id="1466351at2"/>
<evidence type="ECO:0000313" key="3">
    <source>
        <dbReference type="Proteomes" id="UP000236654"/>
    </source>
</evidence>
<dbReference type="AlphaFoldDB" id="A0A2I0R6B8"/>